<feature type="transmembrane region" description="Helical" evidence="4">
    <location>
        <begin position="134"/>
        <end position="156"/>
    </location>
</feature>
<dbReference type="OrthoDB" id="9812260at2"/>
<feature type="transmembrane region" description="Helical" evidence="4">
    <location>
        <begin position="163"/>
        <end position="185"/>
    </location>
</feature>
<dbReference type="GO" id="GO:1902201">
    <property type="term" value="P:negative regulation of bacterial-type flagellum-dependent cell motility"/>
    <property type="evidence" value="ECO:0007669"/>
    <property type="project" value="TreeGrafter"/>
</dbReference>
<keyword evidence="4" id="KW-0812">Transmembrane</keyword>
<evidence type="ECO:0000256" key="3">
    <source>
        <dbReference type="ARBA" id="ARBA00034247"/>
    </source>
</evidence>
<feature type="transmembrane region" description="Helical" evidence="4">
    <location>
        <begin position="78"/>
        <end position="101"/>
    </location>
</feature>
<evidence type="ECO:0000256" key="1">
    <source>
        <dbReference type="ARBA" id="ARBA00001946"/>
    </source>
</evidence>
<keyword evidence="4" id="KW-0472">Membrane</keyword>
<keyword evidence="7" id="KW-1185">Reference proteome</keyword>
<dbReference type="SUPFAM" id="SSF55073">
    <property type="entry name" value="Nucleotide cyclase"/>
    <property type="match status" value="1"/>
</dbReference>
<feature type="transmembrane region" description="Helical" evidence="4">
    <location>
        <begin position="20"/>
        <end position="40"/>
    </location>
</feature>
<dbReference type="InterPro" id="IPR029787">
    <property type="entry name" value="Nucleotide_cyclase"/>
</dbReference>
<evidence type="ECO:0000313" key="6">
    <source>
        <dbReference type="EMBL" id="TQV76041.1"/>
    </source>
</evidence>
<keyword evidence="4" id="KW-1133">Transmembrane helix</keyword>
<evidence type="ECO:0000259" key="5">
    <source>
        <dbReference type="PROSITE" id="PS50887"/>
    </source>
</evidence>
<dbReference type="InterPro" id="IPR043128">
    <property type="entry name" value="Rev_trsase/Diguanyl_cyclase"/>
</dbReference>
<dbReference type="GO" id="GO:0052621">
    <property type="term" value="F:diguanylate cyclase activity"/>
    <property type="evidence" value="ECO:0007669"/>
    <property type="project" value="UniProtKB-EC"/>
</dbReference>
<dbReference type="Gene3D" id="3.30.70.270">
    <property type="match status" value="1"/>
</dbReference>
<dbReference type="FunFam" id="3.30.70.270:FF:000001">
    <property type="entry name" value="Diguanylate cyclase domain protein"/>
    <property type="match status" value="1"/>
</dbReference>
<organism evidence="6 7">
    <name type="scientific">Exilibacterium tricleocarpae</name>
    <dbReference type="NCBI Taxonomy" id="2591008"/>
    <lineage>
        <taxon>Bacteria</taxon>
        <taxon>Pseudomonadati</taxon>
        <taxon>Pseudomonadota</taxon>
        <taxon>Gammaproteobacteria</taxon>
        <taxon>Cellvibrionales</taxon>
        <taxon>Cellvibrionaceae</taxon>
        <taxon>Exilibacterium</taxon>
    </lineage>
</organism>
<dbReference type="EMBL" id="VHSG01000015">
    <property type="protein sequence ID" value="TQV76041.1"/>
    <property type="molecule type" value="Genomic_DNA"/>
</dbReference>
<feature type="domain" description="GGDEF" evidence="5">
    <location>
        <begin position="267"/>
        <end position="400"/>
    </location>
</feature>
<dbReference type="EC" id="2.7.7.65" evidence="2"/>
<dbReference type="Proteomes" id="UP000319732">
    <property type="component" value="Unassembled WGS sequence"/>
</dbReference>
<dbReference type="PANTHER" id="PTHR45138:SF9">
    <property type="entry name" value="DIGUANYLATE CYCLASE DGCM-RELATED"/>
    <property type="match status" value="1"/>
</dbReference>
<feature type="transmembrane region" description="Helical" evidence="4">
    <location>
        <begin position="108"/>
        <end position="128"/>
    </location>
</feature>
<reference evidence="6 7" key="1">
    <citation type="submission" date="2019-06" db="EMBL/GenBank/DDBJ databases">
        <title>Whole genome sequence for Cellvibrionaceae sp. R142.</title>
        <authorList>
            <person name="Wang G."/>
        </authorList>
    </citation>
    <scope>NUCLEOTIDE SEQUENCE [LARGE SCALE GENOMIC DNA]</scope>
    <source>
        <strain evidence="6 7">R142</strain>
    </source>
</reference>
<feature type="transmembrane region" description="Helical" evidence="4">
    <location>
        <begin position="52"/>
        <end position="72"/>
    </location>
</feature>
<evidence type="ECO:0000313" key="7">
    <source>
        <dbReference type="Proteomes" id="UP000319732"/>
    </source>
</evidence>
<dbReference type="PROSITE" id="PS50887">
    <property type="entry name" value="GGDEF"/>
    <property type="match status" value="1"/>
</dbReference>
<comment type="catalytic activity">
    <reaction evidence="3">
        <text>2 GTP = 3',3'-c-di-GMP + 2 diphosphate</text>
        <dbReference type="Rhea" id="RHEA:24898"/>
        <dbReference type="ChEBI" id="CHEBI:33019"/>
        <dbReference type="ChEBI" id="CHEBI:37565"/>
        <dbReference type="ChEBI" id="CHEBI:58805"/>
        <dbReference type="EC" id="2.7.7.65"/>
    </reaction>
</comment>
<dbReference type="InterPro" id="IPR000160">
    <property type="entry name" value="GGDEF_dom"/>
</dbReference>
<dbReference type="CDD" id="cd01949">
    <property type="entry name" value="GGDEF"/>
    <property type="match status" value="1"/>
</dbReference>
<proteinExistence type="predicted"/>
<dbReference type="InterPro" id="IPR050469">
    <property type="entry name" value="Diguanylate_Cyclase"/>
</dbReference>
<dbReference type="AlphaFoldDB" id="A0A545TFT5"/>
<dbReference type="RefSeq" id="WP_142905250.1">
    <property type="nucleotide sequence ID" value="NZ_ML660095.1"/>
</dbReference>
<dbReference type="NCBIfam" id="TIGR00254">
    <property type="entry name" value="GGDEF"/>
    <property type="match status" value="1"/>
</dbReference>
<dbReference type="Pfam" id="PF00990">
    <property type="entry name" value="GGDEF"/>
    <property type="match status" value="1"/>
</dbReference>
<name>A0A545TFT5_9GAMM</name>
<comment type="caution">
    <text evidence="6">The sequence shown here is derived from an EMBL/GenBank/DDBJ whole genome shotgun (WGS) entry which is preliminary data.</text>
</comment>
<evidence type="ECO:0000256" key="4">
    <source>
        <dbReference type="SAM" id="Phobius"/>
    </source>
</evidence>
<dbReference type="SMART" id="SM00267">
    <property type="entry name" value="GGDEF"/>
    <property type="match status" value="1"/>
</dbReference>
<dbReference type="GO" id="GO:0005886">
    <property type="term" value="C:plasma membrane"/>
    <property type="evidence" value="ECO:0007669"/>
    <property type="project" value="TreeGrafter"/>
</dbReference>
<feature type="transmembrane region" description="Helical" evidence="4">
    <location>
        <begin position="205"/>
        <end position="227"/>
    </location>
</feature>
<gene>
    <name evidence="6" type="ORF">FKG94_15645</name>
</gene>
<accession>A0A545TFT5</accession>
<comment type="cofactor">
    <cofactor evidence="1">
        <name>Mg(2+)</name>
        <dbReference type="ChEBI" id="CHEBI:18420"/>
    </cofactor>
</comment>
<dbReference type="PANTHER" id="PTHR45138">
    <property type="entry name" value="REGULATORY COMPONENTS OF SENSORY TRANSDUCTION SYSTEM"/>
    <property type="match status" value="1"/>
</dbReference>
<protein>
    <recommendedName>
        <fullName evidence="2">diguanylate cyclase</fullName>
        <ecNumber evidence="2">2.7.7.65</ecNumber>
    </recommendedName>
</protein>
<sequence length="410" mass="45304">MTILKPIGEERSLLWRCMDLKLLMFITSTVTLVIGLVLLITWQRNQRESEIALYWSVGFCITGVAWAMVILVPHPYSAFSTVLVSTGFLAAPMFILAGVFVRGGTAVPWRLMMVACGLCIFVQLWYTLVANSELVRVLNLTVFNLVFHLIAVYLCLRSTADRVGNIMLAMGSLSIAAVLVFRIYLIAKNTTGGLDAEALVRDEVLVFLFMPSAMVVEGLACLGAILLDLIGRLTYQASTDPMTGCLNRRGFEDAATNNIAIAKRHALPISAVICDIDYFKRINDHHGHSIGDDVIKAFAGVLKDSARDADIVGRMGGEEFLILLLGCSMNDGIEYAERIRRRLRDIHVPSLSRSINMTASFGVTEFLVDDESLESMFRRADRALYRAKDAGRDRVETCLSIRGDVVVPVV</sequence>
<evidence type="ECO:0000256" key="2">
    <source>
        <dbReference type="ARBA" id="ARBA00012528"/>
    </source>
</evidence>
<dbReference type="GO" id="GO:0043709">
    <property type="term" value="P:cell adhesion involved in single-species biofilm formation"/>
    <property type="evidence" value="ECO:0007669"/>
    <property type="project" value="TreeGrafter"/>
</dbReference>